<gene>
    <name evidence="1" type="ORF">SADUNF_Sadunf05G0158400</name>
</gene>
<dbReference type="EMBL" id="JADGMS010000005">
    <property type="protein sequence ID" value="KAF9682924.1"/>
    <property type="molecule type" value="Genomic_DNA"/>
</dbReference>
<evidence type="ECO:0000313" key="2">
    <source>
        <dbReference type="Proteomes" id="UP000657918"/>
    </source>
</evidence>
<reference evidence="1 2" key="1">
    <citation type="submission" date="2020-10" db="EMBL/GenBank/DDBJ databases">
        <title>Plant Genome Project.</title>
        <authorList>
            <person name="Zhang R.-G."/>
        </authorList>
    </citation>
    <scope>NUCLEOTIDE SEQUENCE [LARGE SCALE GENOMIC DNA]</scope>
    <source>
        <strain evidence="1">FAFU-HL-1</strain>
        <tissue evidence="1">Leaf</tissue>
    </source>
</reference>
<comment type="caution">
    <text evidence="1">The sequence shown here is derived from an EMBL/GenBank/DDBJ whole genome shotgun (WGS) entry which is preliminary data.</text>
</comment>
<sequence length="118" mass="13649">MEPKLPDKRRLWWTNNLKLITIHCFESLVNDLYNRDSMRMTAGLIVLSCLKSCFEGNVKDWSNIHREPDYDAPMLCFSRSGTGQKICVGSKFLQSSLLDSGFFRWNSEKFALLTGFKC</sequence>
<name>A0A835MZM8_9ROSI</name>
<evidence type="ECO:0000313" key="1">
    <source>
        <dbReference type="EMBL" id="KAF9682924.1"/>
    </source>
</evidence>
<dbReference type="Proteomes" id="UP000657918">
    <property type="component" value="Unassembled WGS sequence"/>
</dbReference>
<dbReference type="AlphaFoldDB" id="A0A835MZM8"/>
<keyword evidence="2" id="KW-1185">Reference proteome</keyword>
<proteinExistence type="predicted"/>
<protein>
    <submittedName>
        <fullName evidence="1">Uncharacterized protein</fullName>
    </submittedName>
</protein>
<accession>A0A835MZM8</accession>
<organism evidence="1 2">
    <name type="scientific">Salix dunnii</name>
    <dbReference type="NCBI Taxonomy" id="1413687"/>
    <lineage>
        <taxon>Eukaryota</taxon>
        <taxon>Viridiplantae</taxon>
        <taxon>Streptophyta</taxon>
        <taxon>Embryophyta</taxon>
        <taxon>Tracheophyta</taxon>
        <taxon>Spermatophyta</taxon>
        <taxon>Magnoliopsida</taxon>
        <taxon>eudicotyledons</taxon>
        <taxon>Gunneridae</taxon>
        <taxon>Pentapetalae</taxon>
        <taxon>rosids</taxon>
        <taxon>fabids</taxon>
        <taxon>Malpighiales</taxon>
        <taxon>Salicaceae</taxon>
        <taxon>Saliceae</taxon>
        <taxon>Salix</taxon>
    </lineage>
</organism>